<dbReference type="SMART" id="SM00850">
    <property type="entry name" value="LytTR"/>
    <property type="match status" value="1"/>
</dbReference>
<dbReference type="Proteomes" id="UP001163821">
    <property type="component" value="Unassembled WGS sequence"/>
</dbReference>
<dbReference type="Pfam" id="PF04397">
    <property type="entry name" value="LytTR"/>
    <property type="match status" value="1"/>
</dbReference>
<evidence type="ECO:0000313" key="4">
    <source>
        <dbReference type="EMBL" id="MCW0482663.1"/>
    </source>
</evidence>
<evidence type="ECO:0000259" key="3">
    <source>
        <dbReference type="PROSITE" id="PS50930"/>
    </source>
</evidence>
<sequence>MMAQAPSRYRTLIADDEQLARARLIKLLSIYPNQIELIGEAQNGLECREMIDRLKPDLLFLDIQMPGINGFEVLQQTSHLPVIIFCTAYDEFALRAFETNSIDYIVKPVKAERIGKSIEKLNLLNQQTGKRELLEMVENYLGQKQKKEITSIPVKLGDRMLFVRIEDVSYFSAEDKYVSIHIKDGKTYLCDLSLKNLEMKLEDSFLRIHRSLLVNTNRIKEFNKHYGSKFIVKMDDINKSRLVSGRAYCEKLKGLMKI</sequence>
<dbReference type="InterPro" id="IPR007492">
    <property type="entry name" value="LytTR_DNA-bd_dom"/>
</dbReference>
<dbReference type="PANTHER" id="PTHR37299">
    <property type="entry name" value="TRANSCRIPTIONAL REGULATOR-RELATED"/>
    <property type="match status" value="1"/>
</dbReference>
<organism evidence="4 5">
    <name type="scientific">Gaoshiqia sediminis</name>
    <dbReference type="NCBI Taxonomy" id="2986998"/>
    <lineage>
        <taxon>Bacteria</taxon>
        <taxon>Pseudomonadati</taxon>
        <taxon>Bacteroidota</taxon>
        <taxon>Bacteroidia</taxon>
        <taxon>Marinilabiliales</taxon>
        <taxon>Prolixibacteraceae</taxon>
        <taxon>Gaoshiqia</taxon>
    </lineage>
</organism>
<gene>
    <name evidence="4" type="ORF">N2K84_07990</name>
</gene>
<keyword evidence="4" id="KW-0238">DNA-binding</keyword>
<dbReference type="SMART" id="SM00448">
    <property type="entry name" value="REC"/>
    <property type="match status" value="1"/>
</dbReference>
<dbReference type="GO" id="GO:0000156">
    <property type="term" value="F:phosphorelay response regulator activity"/>
    <property type="evidence" value="ECO:0007669"/>
    <property type="project" value="InterPro"/>
</dbReference>
<evidence type="ECO:0000313" key="5">
    <source>
        <dbReference type="Proteomes" id="UP001163821"/>
    </source>
</evidence>
<keyword evidence="1" id="KW-0597">Phosphoprotein</keyword>
<dbReference type="InterPro" id="IPR046947">
    <property type="entry name" value="LytR-like"/>
</dbReference>
<accession>A0AA41YAS9</accession>
<evidence type="ECO:0000259" key="2">
    <source>
        <dbReference type="PROSITE" id="PS50110"/>
    </source>
</evidence>
<protein>
    <submittedName>
        <fullName evidence="4">LytTR family DNA-binding domain-containing protein</fullName>
    </submittedName>
</protein>
<dbReference type="Pfam" id="PF00072">
    <property type="entry name" value="Response_reg"/>
    <property type="match status" value="1"/>
</dbReference>
<evidence type="ECO:0000256" key="1">
    <source>
        <dbReference type="PROSITE-ProRule" id="PRU00169"/>
    </source>
</evidence>
<dbReference type="SUPFAM" id="SSF52172">
    <property type="entry name" value="CheY-like"/>
    <property type="match status" value="1"/>
</dbReference>
<feature type="modified residue" description="4-aspartylphosphate" evidence="1">
    <location>
        <position position="62"/>
    </location>
</feature>
<dbReference type="EMBL" id="JAPAAF010000008">
    <property type="protein sequence ID" value="MCW0482663.1"/>
    <property type="molecule type" value="Genomic_DNA"/>
</dbReference>
<dbReference type="InterPro" id="IPR011006">
    <property type="entry name" value="CheY-like_superfamily"/>
</dbReference>
<reference evidence="4" key="1">
    <citation type="submission" date="2022-10" db="EMBL/GenBank/DDBJ databases">
        <title>Gaoshiqiia sediminis gen. nov., sp. nov., isolated from coastal sediment.</title>
        <authorList>
            <person name="Yu W.X."/>
            <person name="Mu D.S."/>
            <person name="Du J.Z."/>
            <person name="Liang Y.Q."/>
        </authorList>
    </citation>
    <scope>NUCLEOTIDE SEQUENCE</scope>
    <source>
        <strain evidence="4">A06</strain>
    </source>
</reference>
<dbReference type="PROSITE" id="PS50930">
    <property type="entry name" value="HTH_LYTTR"/>
    <property type="match status" value="1"/>
</dbReference>
<dbReference type="Gene3D" id="2.40.50.1020">
    <property type="entry name" value="LytTr DNA-binding domain"/>
    <property type="match status" value="1"/>
</dbReference>
<feature type="domain" description="Response regulatory" evidence="2">
    <location>
        <begin position="10"/>
        <end position="122"/>
    </location>
</feature>
<dbReference type="InterPro" id="IPR001789">
    <property type="entry name" value="Sig_transdc_resp-reg_receiver"/>
</dbReference>
<name>A0AA41YAS9_9BACT</name>
<dbReference type="RefSeq" id="WP_282591268.1">
    <property type="nucleotide sequence ID" value="NZ_JAPAAF010000008.1"/>
</dbReference>
<feature type="domain" description="HTH LytTR-type" evidence="3">
    <location>
        <begin position="152"/>
        <end position="258"/>
    </location>
</feature>
<proteinExistence type="predicted"/>
<dbReference type="AlphaFoldDB" id="A0AA41YAS9"/>
<dbReference type="PANTHER" id="PTHR37299:SF1">
    <property type="entry name" value="STAGE 0 SPORULATION PROTEIN A HOMOLOG"/>
    <property type="match status" value="1"/>
</dbReference>
<dbReference type="PROSITE" id="PS50110">
    <property type="entry name" value="RESPONSE_REGULATORY"/>
    <property type="match status" value="1"/>
</dbReference>
<comment type="caution">
    <text evidence="4">The sequence shown here is derived from an EMBL/GenBank/DDBJ whole genome shotgun (WGS) entry which is preliminary data.</text>
</comment>
<dbReference type="GO" id="GO:0003677">
    <property type="term" value="F:DNA binding"/>
    <property type="evidence" value="ECO:0007669"/>
    <property type="project" value="UniProtKB-KW"/>
</dbReference>
<keyword evidence="5" id="KW-1185">Reference proteome</keyword>
<dbReference type="Gene3D" id="3.40.50.2300">
    <property type="match status" value="1"/>
</dbReference>